<accession>A0A358HR97</accession>
<comment type="caution">
    <text evidence="2">The sequence shown here is derived from an EMBL/GenBank/DDBJ whole genome shotgun (WGS) entry which is preliminary data.</text>
</comment>
<dbReference type="Pfam" id="PF05170">
    <property type="entry name" value="AsmA"/>
    <property type="match status" value="1"/>
</dbReference>
<organism evidence="2 3">
    <name type="scientific">Thalassospira lucentensis</name>
    <dbReference type="NCBI Taxonomy" id="168935"/>
    <lineage>
        <taxon>Bacteria</taxon>
        <taxon>Pseudomonadati</taxon>
        <taxon>Pseudomonadota</taxon>
        <taxon>Alphaproteobacteria</taxon>
        <taxon>Rhodospirillales</taxon>
        <taxon>Thalassospiraceae</taxon>
        <taxon>Thalassospira</taxon>
    </lineage>
</organism>
<dbReference type="PANTHER" id="PTHR30441">
    <property type="entry name" value="DUF748 DOMAIN-CONTAINING PROTEIN"/>
    <property type="match status" value="1"/>
</dbReference>
<sequence length="76" mass="7807">MKKILAVIGAVLVVLIAALLIIPSLIDWNGYKAQVSQAVRDATGRELVINGDLSMSLIPSPALSAEQVALGNAPGA</sequence>
<feature type="non-terminal residue" evidence="2">
    <location>
        <position position="76"/>
    </location>
</feature>
<dbReference type="GO" id="GO:0090313">
    <property type="term" value="P:regulation of protein targeting to membrane"/>
    <property type="evidence" value="ECO:0007669"/>
    <property type="project" value="TreeGrafter"/>
</dbReference>
<dbReference type="EMBL" id="DOOG01000061">
    <property type="protein sequence ID" value="HBU97705.1"/>
    <property type="molecule type" value="Genomic_DNA"/>
</dbReference>
<protein>
    <submittedName>
        <fullName evidence="2">AsmA family protein</fullName>
    </submittedName>
</protein>
<dbReference type="AlphaFoldDB" id="A0A358HR97"/>
<gene>
    <name evidence="2" type="ORF">DEF21_07350</name>
</gene>
<proteinExistence type="predicted"/>
<dbReference type="InterPro" id="IPR052894">
    <property type="entry name" value="AsmA-related"/>
</dbReference>
<reference evidence="2 3" key="1">
    <citation type="journal article" date="2018" name="Nat. Biotechnol.">
        <title>A standardized bacterial taxonomy based on genome phylogeny substantially revises the tree of life.</title>
        <authorList>
            <person name="Parks D.H."/>
            <person name="Chuvochina M."/>
            <person name="Waite D.W."/>
            <person name="Rinke C."/>
            <person name="Skarshewski A."/>
            <person name="Chaumeil P.A."/>
            <person name="Hugenholtz P."/>
        </authorList>
    </citation>
    <scope>NUCLEOTIDE SEQUENCE [LARGE SCALE GENOMIC DNA]</scope>
    <source>
        <strain evidence="2">UBA8707</strain>
    </source>
</reference>
<evidence type="ECO:0000259" key="1">
    <source>
        <dbReference type="Pfam" id="PF05170"/>
    </source>
</evidence>
<dbReference type="Proteomes" id="UP000264753">
    <property type="component" value="Unassembled WGS sequence"/>
</dbReference>
<dbReference type="GO" id="GO:0005886">
    <property type="term" value="C:plasma membrane"/>
    <property type="evidence" value="ECO:0007669"/>
    <property type="project" value="TreeGrafter"/>
</dbReference>
<dbReference type="InterPro" id="IPR007844">
    <property type="entry name" value="AsmA"/>
</dbReference>
<feature type="domain" description="AsmA" evidence="1">
    <location>
        <begin position="2"/>
        <end position="75"/>
    </location>
</feature>
<evidence type="ECO:0000313" key="3">
    <source>
        <dbReference type="Proteomes" id="UP000264753"/>
    </source>
</evidence>
<name>A0A358HR97_9PROT</name>
<dbReference type="RefSeq" id="WP_276652454.1">
    <property type="nucleotide sequence ID" value="NZ_DOOG01000061.1"/>
</dbReference>
<dbReference type="PANTHER" id="PTHR30441:SF4">
    <property type="entry name" value="PROTEIN ASMA"/>
    <property type="match status" value="1"/>
</dbReference>
<evidence type="ECO:0000313" key="2">
    <source>
        <dbReference type="EMBL" id="HBU97705.1"/>
    </source>
</evidence>